<comment type="caution">
    <text evidence="2">The sequence shown here is derived from an EMBL/GenBank/DDBJ whole genome shotgun (WGS) entry which is preliminary data.</text>
</comment>
<evidence type="ECO:0000256" key="1">
    <source>
        <dbReference type="SAM" id="MobiDB-lite"/>
    </source>
</evidence>
<organism evidence="2 3">
    <name type="scientific">Plakobranchus ocellatus</name>
    <dbReference type="NCBI Taxonomy" id="259542"/>
    <lineage>
        <taxon>Eukaryota</taxon>
        <taxon>Metazoa</taxon>
        <taxon>Spiralia</taxon>
        <taxon>Lophotrochozoa</taxon>
        <taxon>Mollusca</taxon>
        <taxon>Gastropoda</taxon>
        <taxon>Heterobranchia</taxon>
        <taxon>Euthyneura</taxon>
        <taxon>Panpulmonata</taxon>
        <taxon>Sacoglossa</taxon>
        <taxon>Placobranchoidea</taxon>
        <taxon>Plakobranchidae</taxon>
        <taxon>Plakobranchus</taxon>
    </lineage>
</organism>
<gene>
    <name evidence="2" type="ORF">PoB_007668100</name>
</gene>
<evidence type="ECO:0000313" key="3">
    <source>
        <dbReference type="Proteomes" id="UP000735302"/>
    </source>
</evidence>
<feature type="region of interest" description="Disordered" evidence="1">
    <location>
        <begin position="14"/>
        <end position="50"/>
    </location>
</feature>
<proteinExistence type="predicted"/>
<evidence type="ECO:0000313" key="2">
    <source>
        <dbReference type="EMBL" id="GFO50176.1"/>
    </source>
</evidence>
<accession>A0AAV4E262</accession>
<sequence>MAFDLLSQLVCRPVIDDDEDEGSPVDDVDEEIGEESDVECDGEGNNNLDDDTYEDLNSELDLGPDDSIGSGLEWIECSCNSYTSWVKRQFGVCQMKSEANRYPKAKDTYLNWKFPEPRN</sequence>
<dbReference type="Proteomes" id="UP000735302">
    <property type="component" value="Unassembled WGS sequence"/>
</dbReference>
<protein>
    <submittedName>
        <fullName evidence="2">Uncharacterized protein</fullName>
    </submittedName>
</protein>
<name>A0AAV4E262_9GAST</name>
<feature type="compositionally biased region" description="Acidic residues" evidence="1">
    <location>
        <begin position="16"/>
        <end position="50"/>
    </location>
</feature>
<keyword evidence="3" id="KW-1185">Reference proteome</keyword>
<dbReference type="AlphaFoldDB" id="A0AAV4E262"/>
<dbReference type="EMBL" id="BLXT01008584">
    <property type="protein sequence ID" value="GFO50176.1"/>
    <property type="molecule type" value="Genomic_DNA"/>
</dbReference>
<reference evidence="2 3" key="1">
    <citation type="journal article" date="2021" name="Elife">
        <title>Chloroplast acquisition without the gene transfer in kleptoplastic sea slugs, Plakobranchus ocellatus.</title>
        <authorList>
            <person name="Maeda T."/>
            <person name="Takahashi S."/>
            <person name="Yoshida T."/>
            <person name="Shimamura S."/>
            <person name="Takaki Y."/>
            <person name="Nagai Y."/>
            <person name="Toyoda A."/>
            <person name="Suzuki Y."/>
            <person name="Arimoto A."/>
            <person name="Ishii H."/>
            <person name="Satoh N."/>
            <person name="Nishiyama T."/>
            <person name="Hasebe M."/>
            <person name="Maruyama T."/>
            <person name="Minagawa J."/>
            <person name="Obokata J."/>
            <person name="Shigenobu S."/>
        </authorList>
    </citation>
    <scope>NUCLEOTIDE SEQUENCE [LARGE SCALE GENOMIC DNA]</scope>
</reference>